<dbReference type="Pfam" id="PF04079">
    <property type="entry name" value="SMC_ScpB"/>
    <property type="match status" value="1"/>
</dbReference>
<evidence type="ECO:0000313" key="7">
    <source>
        <dbReference type="Proteomes" id="UP000231637"/>
    </source>
</evidence>
<keyword evidence="3" id="KW-0159">Chromosome partition</keyword>
<keyword evidence="4" id="KW-0131">Cell cycle</keyword>
<keyword evidence="2" id="KW-0132">Cell division</keyword>
<organism evidence="6 7">
    <name type="scientific">Mariprofundus ferrinatatus</name>
    <dbReference type="NCBI Taxonomy" id="1921087"/>
    <lineage>
        <taxon>Bacteria</taxon>
        <taxon>Pseudomonadati</taxon>
        <taxon>Pseudomonadota</taxon>
        <taxon>Candidatius Mariprofundia</taxon>
        <taxon>Mariprofundales</taxon>
        <taxon>Mariprofundaceae</taxon>
        <taxon>Mariprofundus</taxon>
    </lineage>
</organism>
<feature type="compositionally biased region" description="Acidic residues" evidence="5">
    <location>
        <begin position="193"/>
        <end position="209"/>
    </location>
</feature>
<keyword evidence="1" id="KW-0963">Cytoplasm</keyword>
<dbReference type="PIRSF" id="PIRSF019345">
    <property type="entry name" value="ScpB"/>
    <property type="match status" value="1"/>
</dbReference>
<dbReference type="Proteomes" id="UP000231637">
    <property type="component" value="Chromosome"/>
</dbReference>
<evidence type="ECO:0000256" key="1">
    <source>
        <dbReference type="ARBA" id="ARBA00022490"/>
    </source>
</evidence>
<dbReference type="InterPro" id="IPR036388">
    <property type="entry name" value="WH-like_DNA-bd_sf"/>
</dbReference>
<dbReference type="NCBIfam" id="TIGR00281">
    <property type="entry name" value="SMC-Scp complex subunit ScpB"/>
    <property type="match status" value="1"/>
</dbReference>
<evidence type="ECO:0000256" key="5">
    <source>
        <dbReference type="SAM" id="MobiDB-lite"/>
    </source>
</evidence>
<keyword evidence="7" id="KW-1185">Reference proteome</keyword>
<dbReference type="RefSeq" id="WP_232726612.1">
    <property type="nucleotide sequence ID" value="NZ_CP018800.1"/>
</dbReference>
<dbReference type="InterPro" id="IPR036390">
    <property type="entry name" value="WH_DNA-bd_sf"/>
</dbReference>
<dbReference type="Gene3D" id="1.10.10.10">
    <property type="entry name" value="Winged helix-like DNA-binding domain superfamily/Winged helix DNA-binding domain"/>
    <property type="match status" value="2"/>
</dbReference>
<evidence type="ECO:0000256" key="4">
    <source>
        <dbReference type="ARBA" id="ARBA00023306"/>
    </source>
</evidence>
<evidence type="ECO:0000256" key="2">
    <source>
        <dbReference type="ARBA" id="ARBA00022618"/>
    </source>
</evidence>
<dbReference type="GO" id="GO:0051301">
    <property type="term" value="P:cell division"/>
    <property type="evidence" value="ECO:0007669"/>
    <property type="project" value="UniProtKB-KW"/>
</dbReference>
<dbReference type="GO" id="GO:0051304">
    <property type="term" value="P:chromosome separation"/>
    <property type="evidence" value="ECO:0007669"/>
    <property type="project" value="InterPro"/>
</dbReference>
<dbReference type="InterPro" id="IPR005234">
    <property type="entry name" value="ScpB_csome_segregation"/>
</dbReference>
<proteinExistence type="predicted"/>
<feature type="region of interest" description="Disordered" evidence="5">
    <location>
        <begin position="182"/>
        <end position="215"/>
    </location>
</feature>
<name>A0A2K8LBS3_9PROT</name>
<dbReference type="EMBL" id="CP018800">
    <property type="protein sequence ID" value="ATX81696.1"/>
    <property type="molecule type" value="Genomic_DNA"/>
</dbReference>
<accession>A0A2K8LBS3</accession>
<gene>
    <name evidence="6" type="ORF">Ga0123462_0826</name>
</gene>
<dbReference type="KEGG" id="mfn:Ga0123462_0826"/>
<evidence type="ECO:0000313" key="6">
    <source>
        <dbReference type="EMBL" id="ATX81696.1"/>
    </source>
</evidence>
<dbReference type="SUPFAM" id="SSF46785">
    <property type="entry name" value="Winged helix' DNA-binding domain"/>
    <property type="match status" value="2"/>
</dbReference>
<protein>
    <submittedName>
        <fullName evidence="6">Condensin subunit ScpB</fullName>
    </submittedName>
</protein>
<dbReference type="PANTHER" id="PTHR34298">
    <property type="entry name" value="SEGREGATION AND CONDENSATION PROTEIN B"/>
    <property type="match status" value="1"/>
</dbReference>
<sequence length="215" mass="24085">MNSSILQLTSQIEAVLLASDEPVSIARLRSLLGDDVQSSDIREAISTLEADYHGRGIRPEMVAGGWQFRTAPEHAELIHAMWEIKPQRLSRSSLETLAIIAYRQPTTRAEIEALRGVKVSSQMIATLQERGWVKVLGRKEVPGRPHLYGTGRQFLIDFGLESLKDLPESAQLMDEDEIQQMVMENIEQHTDEHEPEESEESAETEEPEQIEAAGG</sequence>
<reference evidence="6 7" key="1">
    <citation type="submission" date="2016-12" db="EMBL/GenBank/DDBJ databases">
        <title>Isolation and genomic insights into novel planktonic Zetaproteobacteria from stratified waters of the Chesapeake Bay.</title>
        <authorList>
            <person name="McAllister S.M."/>
            <person name="Kato S."/>
            <person name="Chan C.S."/>
            <person name="Chiu B.K."/>
            <person name="Field E.K."/>
        </authorList>
    </citation>
    <scope>NUCLEOTIDE SEQUENCE [LARGE SCALE GENOMIC DNA]</scope>
    <source>
        <strain evidence="6 7">CP-8</strain>
    </source>
</reference>
<dbReference type="PANTHER" id="PTHR34298:SF2">
    <property type="entry name" value="SEGREGATION AND CONDENSATION PROTEIN B"/>
    <property type="match status" value="1"/>
</dbReference>
<evidence type="ECO:0000256" key="3">
    <source>
        <dbReference type="ARBA" id="ARBA00022829"/>
    </source>
</evidence>
<dbReference type="AlphaFoldDB" id="A0A2K8LBS3"/>